<keyword evidence="3" id="KW-1185">Reference proteome</keyword>
<dbReference type="Pfam" id="PF12680">
    <property type="entry name" value="SnoaL_2"/>
    <property type="match status" value="1"/>
</dbReference>
<organism evidence="2 3">
    <name type="scientific">Pseudonocardia abyssalis</name>
    <dbReference type="NCBI Taxonomy" id="2792008"/>
    <lineage>
        <taxon>Bacteria</taxon>
        <taxon>Bacillati</taxon>
        <taxon>Actinomycetota</taxon>
        <taxon>Actinomycetes</taxon>
        <taxon>Pseudonocardiales</taxon>
        <taxon>Pseudonocardiaceae</taxon>
        <taxon>Pseudonocardia</taxon>
    </lineage>
</organism>
<dbReference type="RefSeq" id="WP_218601759.1">
    <property type="nucleotide sequence ID" value="NZ_JADQDJ010000033.1"/>
</dbReference>
<evidence type="ECO:0000313" key="3">
    <source>
        <dbReference type="Proteomes" id="UP000694287"/>
    </source>
</evidence>
<dbReference type="Proteomes" id="UP000694287">
    <property type="component" value="Unassembled WGS sequence"/>
</dbReference>
<protein>
    <submittedName>
        <fullName evidence="2">Nuclear transport factor 2 family protein</fullName>
    </submittedName>
</protein>
<name>A0ABS6UNZ8_9PSEU</name>
<gene>
    <name evidence="2" type="ORF">I4I81_06845</name>
</gene>
<dbReference type="EMBL" id="JADQDK010000001">
    <property type="protein sequence ID" value="MBW0133970.1"/>
    <property type="molecule type" value="Genomic_DNA"/>
</dbReference>
<comment type="caution">
    <text evidence="2">The sequence shown here is derived from an EMBL/GenBank/DDBJ whole genome shotgun (WGS) entry which is preliminary data.</text>
</comment>
<accession>A0ABS6UNZ8</accession>
<dbReference type="InterPro" id="IPR037401">
    <property type="entry name" value="SnoaL-like"/>
</dbReference>
<evidence type="ECO:0000313" key="2">
    <source>
        <dbReference type="EMBL" id="MBW0133970.1"/>
    </source>
</evidence>
<reference evidence="2 3" key="1">
    <citation type="submission" date="2020-11" db="EMBL/GenBank/DDBJ databases">
        <title>Pseudonocardia abyssalis sp. nov. and Pseudonocardia oceani sp. nov., description and phylogenomic analysis of two novel actinomycetes isolated from the deep Southern Ocean.</title>
        <authorList>
            <person name="Parra J."/>
        </authorList>
    </citation>
    <scope>NUCLEOTIDE SEQUENCE [LARGE SCALE GENOMIC DNA]</scope>
    <source>
        <strain evidence="2 3">KRD-168</strain>
    </source>
</reference>
<feature type="domain" description="SnoaL-like" evidence="1">
    <location>
        <begin position="3"/>
        <end position="83"/>
    </location>
</feature>
<proteinExistence type="predicted"/>
<evidence type="ECO:0000259" key="1">
    <source>
        <dbReference type="Pfam" id="PF12680"/>
    </source>
</evidence>
<sequence>MEYFTLSTGPDDDAFVAQFTEDAVVADEEREHRGPDAIRAWHAAVPPVTHAVRSAVAVAEVAGEFPGSPVTLEFRFTYAADGRISALRIAPPTPPACG</sequence>